<dbReference type="InterPro" id="IPR050765">
    <property type="entry name" value="Riboflavin_Biosynth_HTPR"/>
</dbReference>
<dbReference type="SUPFAM" id="SSF53597">
    <property type="entry name" value="Dihydrofolate reductase-like"/>
    <property type="match status" value="1"/>
</dbReference>
<dbReference type="NCBIfam" id="TIGR00326">
    <property type="entry name" value="eubact_ribD"/>
    <property type="match status" value="1"/>
</dbReference>
<feature type="binding site" evidence="17">
    <location>
        <position position="196"/>
    </location>
    <ligand>
        <name>NADP(+)</name>
        <dbReference type="ChEBI" id="CHEBI:58349"/>
    </ligand>
</feature>
<dbReference type="InterPro" id="IPR011549">
    <property type="entry name" value="RibD_C"/>
</dbReference>
<dbReference type="PANTHER" id="PTHR38011:SF7">
    <property type="entry name" value="2,5-DIAMINO-6-RIBOSYLAMINO-4(3H)-PYRIMIDINONE 5'-PHOSPHATE REDUCTASE"/>
    <property type="match status" value="1"/>
</dbReference>
<dbReference type="PIRSF" id="PIRSF006769">
    <property type="entry name" value="RibD"/>
    <property type="match status" value="1"/>
</dbReference>
<comment type="pathway">
    <text evidence="3 15">Cofactor biosynthesis; riboflavin biosynthesis; 5-amino-6-(D-ribitylamino)uracil from GTP: step 3/4.</text>
</comment>
<dbReference type="InterPro" id="IPR004794">
    <property type="entry name" value="Eubact_RibD"/>
</dbReference>
<keyword evidence="11 15" id="KW-0560">Oxidoreductase</keyword>
<feature type="binding site" evidence="17">
    <location>
        <position position="170"/>
    </location>
    <ligand>
        <name>NADP(+)</name>
        <dbReference type="ChEBI" id="CHEBI:58349"/>
    </ligand>
</feature>
<dbReference type="GO" id="GO:0050661">
    <property type="term" value="F:NADP binding"/>
    <property type="evidence" value="ECO:0007669"/>
    <property type="project" value="InterPro"/>
</dbReference>
<dbReference type="GO" id="GO:0008270">
    <property type="term" value="F:zinc ion binding"/>
    <property type="evidence" value="ECO:0007669"/>
    <property type="project" value="InterPro"/>
</dbReference>
<keyword evidence="9 15" id="KW-0862">Zinc</keyword>
<dbReference type="FunFam" id="3.40.140.10:FF:000025">
    <property type="entry name" value="Riboflavin biosynthesis protein RibD"/>
    <property type="match status" value="1"/>
</dbReference>
<evidence type="ECO:0000256" key="7">
    <source>
        <dbReference type="ARBA" id="ARBA00022723"/>
    </source>
</evidence>
<evidence type="ECO:0000256" key="11">
    <source>
        <dbReference type="ARBA" id="ARBA00023002"/>
    </source>
</evidence>
<evidence type="ECO:0000256" key="9">
    <source>
        <dbReference type="ARBA" id="ARBA00022833"/>
    </source>
</evidence>
<evidence type="ECO:0000256" key="3">
    <source>
        <dbReference type="ARBA" id="ARBA00004910"/>
    </source>
</evidence>
<dbReference type="InterPro" id="IPR016192">
    <property type="entry name" value="APOBEC/CMP_deaminase_Zn-bd"/>
</dbReference>
<keyword evidence="12" id="KW-0511">Multifunctional enzyme</keyword>
<comment type="similarity">
    <text evidence="5 15">In the C-terminal section; belongs to the HTP reductase family.</text>
</comment>
<dbReference type="EC" id="1.1.1.193" evidence="15"/>
<evidence type="ECO:0000256" key="13">
    <source>
        <dbReference type="ARBA" id="ARBA00049861"/>
    </source>
</evidence>
<dbReference type="GO" id="GO:0009231">
    <property type="term" value="P:riboflavin biosynthetic process"/>
    <property type="evidence" value="ECO:0007669"/>
    <property type="project" value="UniProtKB-UniPathway"/>
</dbReference>
<dbReference type="Gene3D" id="3.40.430.10">
    <property type="entry name" value="Dihydrofolate Reductase, subunit A"/>
    <property type="match status" value="1"/>
</dbReference>
<evidence type="ECO:0000256" key="8">
    <source>
        <dbReference type="ARBA" id="ARBA00022801"/>
    </source>
</evidence>
<evidence type="ECO:0000256" key="6">
    <source>
        <dbReference type="ARBA" id="ARBA00022619"/>
    </source>
</evidence>
<dbReference type="KEGG" id="bcoh:BC6307_13940"/>
<comment type="catalytic activity">
    <reaction evidence="13 15">
        <text>5-amino-6-(5-phospho-D-ribitylamino)uracil + NADP(+) = 5-amino-6-(5-phospho-D-ribosylamino)uracil + NADPH + H(+)</text>
        <dbReference type="Rhea" id="RHEA:17845"/>
        <dbReference type="ChEBI" id="CHEBI:15378"/>
        <dbReference type="ChEBI" id="CHEBI:57783"/>
        <dbReference type="ChEBI" id="CHEBI:58349"/>
        <dbReference type="ChEBI" id="CHEBI:58421"/>
        <dbReference type="ChEBI" id="CHEBI:58453"/>
        <dbReference type="EC" id="1.1.1.193"/>
    </reaction>
</comment>
<dbReference type="PROSITE" id="PS51747">
    <property type="entry name" value="CYT_DCMP_DEAMINASES_2"/>
    <property type="match status" value="1"/>
</dbReference>
<evidence type="ECO:0000256" key="14">
    <source>
        <dbReference type="ARBA" id="ARBA00049886"/>
    </source>
</evidence>
<proteinExistence type="inferred from homology"/>
<evidence type="ECO:0000256" key="12">
    <source>
        <dbReference type="ARBA" id="ARBA00023268"/>
    </source>
</evidence>
<dbReference type="InterPro" id="IPR002125">
    <property type="entry name" value="CMP_dCMP_dom"/>
</dbReference>
<feature type="binding site" evidence="17">
    <location>
        <begin position="293"/>
        <end position="299"/>
    </location>
    <ligand>
        <name>NADP(+)</name>
        <dbReference type="ChEBI" id="CHEBI:58349"/>
    </ligand>
</feature>
<feature type="binding site" evidence="18">
    <location>
        <position position="75"/>
    </location>
    <ligand>
        <name>Zn(2+)</name>
        <dbReference type="ChEBI" id="CHEBI:29105"/>
        <note>catalytic</note>
    </ligand>
</feature>
<gene>
    <name evidence="20" type="ORF">BC6307_13940</name>
</gene>
<organism evidence="20 21">
    <name type="scientific">Sutcliffiella cohnii</name>
    <dbReference type="NCBI Taxonomy" id="33932"/>
    <lineage>
        <taxon>Bacteria</taxon>
        <taxon>Bacillati</taxon>
        <taxon>Bacillota</taxon>
        <taxon>Bacilli</taxon>
        <taxon>Bacillales</taxon>
        <taxon>Bacillaceae</taxon>
        <taxon>Sutcliffiella</taxon>
    </lineage>
</organism>
<dbReference type="Pfam" id="PF01872">
    <property type="entry name" value="RibD_C"/>
    <property type="match status" value="1"/>
</dbReference>
<dbReference type="STRING" id="1314751.GCA_001591425_03317"/>
<comment type="catalytic activity">
    <reaction evidence="14 15">
        <text>2,5-diamino-6-hydroxy-4-(5-phosphoribosylamino)-pyrimidine + H2O + H(+) = 5-amino-6-(5-phospho-D-ribosylamino)uracil + NH4(+)</text>
        <dbReference type="Rhea" id="RHEA:21868"/>
        <dbReference type="ChEBI" id="CHEBI:15377"/>
        <dbReference type="ChEBI" id="CHEBI:15378"/>
        <dbReference type="ChEBI" id="CHEBI:28938"/>
        <dbReference type="ChEBI" id="CHEBI:58453"/>
        <dbReference type="ChEBI" id="CHEBI:58614"/>
        <dbReference type="EC" id="3.5.4.26"/>
    </reaction>
</comment>
<dbReference type="SUPFAM" id="SSF53927">
    <property type="entry name" value="Cytidine deaminase-like"/>
    <property type="match status" value="1"/>
</dbReference>
<keyword evidence="21" id="KW-1185">Reference proteome</keyword>
<dbReference type="InterPro" id="IPR024072">
    <property type="entry name" value="DHFR-like_dom_sf"/>
</dbReference>
<dbReference type="UniPathway" id="UPA00275">
    <property type="reaction ID" value="UER00401"/>
</dbReference>
<feature type="binding site" evidence="17">
    <location>
        <position position="207"/>
    </location>
    <ligand>
        <name>substrate</name>
    </ligand>
</feature>
<keyword evidence="7 15" id="KW-0479">Metal-binding</keyword>
<evidence type="ECO:0000256" key="1">
    <source>
        <dbReference type="ARBA" id="ARBA00002151"/>
    </source>
</evidence>
<evidence type="ECO:0000259" key="19">
    <source>
        <dbReference type="PROSITE" id="PS51747"/>
    </source>
</evidence>
<evidence type="ECO:0000256" key="4">
    <source>
        <dbReference type="ARBA" id="ARBA00005259"/>
    </source>
</evidence>
<evidence type="ECO:0000256" key="17">
    <source>
        <dbReference type="PIRSR" id="PIRSR006769-2"/>
    </source>
</evidence>
<feature type="binding site" evidence="17">
    <location>
        <position position="184"/>
    </location>
    <ligand>
        <name>substrate</name>
    </ligand>
</feature>
<dbReference type="EC" id="3.5.4.26" evidence="15"/>
<feature type="domain" description="CMP/dCMP-type deaminase" evidence="19">
    <location>
        <begin position="1"/>
        <end position="123"/>
    </location>
</feature>
<dbReference type="AlphaFoldDB" id="A0A223KS62"/>
<dbReference type="NCBIfam" id="TIGR00227">
    <property type="entry name" value="ribD_Cterm"/>
    <property type="match status" value="1"/>
</dbReference>
<dbReference type="Gene3D" id="3.40.140.10">
    <property type="entry name" value="Cytidine Deaminase, domain 2"/>
    <property type="match status" value="1"/>
</dbReference>
<dbReference type="RefSeq" id="WP_066418625.1">
    <property type="nucleotide sequence ID" value="NZ_CP018866.1"/>
</dbReference>
<feature type="binding site" evidence="17">
    <location>
        <position position="154"/>
    </location>
    <ligand>
        <name>NADP(+)</name>
        <dbReference type="ChEBI" id="CHEBI:58349"/>
    </ligand>
</feature>
<feature type="binding site" evidence="17">
    <location>
        <position position="291"/>
    </location>
    <ligand>
        <name>substrate</name>
    </ligand>
</feature>
<evidence type="ECO:0000256" key="15">
    <source>
        <dbReference type="PIRNR" id="PIRNR006769"/>
    </source>
</evidence>
<feature type="active site" description="Proton donor" evidence="16">
    <location>
        <position position="52"/>
    </location>
</feature>
<evidence type="ECO:0000256" key="18">
    <source>
        <dbReference type="PIRSR" id="PIRSR006769-3"/>
    </source>
</evidence>
<reference evidence="20 21" key="1">
    <citation type="submission" date="2016-12" db="EMBL/GenBank/DDBJ databases">
        <title>The whole genome sequencing and assembly of Bacillus cohnii DSM 6307T strain.</title>
        <authorList>
            <person name="Lee Y.-J."/>
            <person name="Yi H."/>
            <person name="Bahn Y.-S."/>
            <person name="Kim J.F."/>
            <person name="Lee D.-W."/>
        </authorList>
    </citation>
    <scope>NUCLEOTIDE SEQUENCE [LARGE SCALE GENOMIC DNA]</scope>
    <source>
        <strain evidence="20 21">DSM 6307</strain>
    </source>
</reference>
<feature type="binding site" evidence="17">
    <location>
        <position position="168"/>
    </location>
    <ligand>
        <name>substrate</name>
    </ligand>
</feature>
<dbReference type="PANTHER" id="PTHR38011">
    <property type="entry name" value="DIHYDROFOLATE REDUCTASE FAMILY PROTEIN (AFU_ORTHOLOGUE AFUA_8G06820)"/>
    <property type="match status" value="1"/>
</dbReference>
<evidence type="ECO:0000256" key="10">
    <source>
        <dbReference type="ARBA" id="ARBA00022857"/>
    </source>
</evidence>
<dbReference type="InterPro" id="IPR002734">
    <property type="entry name" value="RibDG_C"/>
</dbReference>
<evidence type="ECO:0000256" key="2">
    <source>
        <dbReference type="ARBA" id="ARBA00004882"/>
    </source>
</evidence>
<dbReference type="InterPro" id="IPR016193">
    <property type="entry name" value="Cytidine_deaminase-like"/>
</dbReference>
<evidence type="ECO:0000256" key="5">
    <source>
        <dbReference type="ARBA" id="ARBA00007417"/>
    </source>
</evidence>
<evidence type="ECO:0000256" key="16">
    <source>
        <dbReference type="PIRSR" id="PIRSR006769-1"/>
    </source>
</evidence>
<dbReference type="PROSITE" id="PS00903">
    <property type="entry name" value="CYT_DCMP_DEAMINASES_1"/>
    <property type="match status" value="1"/>
</dbReference>
<comment type="pathway">
    <text evidence="2 15">Cofactor biosynthesis; riboflavin biosynthesis; 5-amino-6-(D-ribitylamino)uracil from GTP: step 2/4.</text>
</comment>
<keyword evidence="6 15" id="KW-0686">Riboflavin biosynthesis</keyword>
<name>A0A223KS62_9BACI</name>
<feature type="binding site" evidence="18">
    <location>
        <position position="50"/>
    </location>
    <ligand>
        <name>Zn(2+)</name>
        <dbReference type="ChEBI" id="CHEBI:29105"/>
        <note>catalytic</note>
    </ligand>
</feature>
<evidence type="ECO:0000313" key="21">
    <source>
        <dbReference type="Proteomes" id="UP000215224"/>
    </source>
</evidence>
<sequence length="365" mass="38949">MNDVHYMKLAISLASSAKGQTSPNPIVGSVVVKNGEIVGFGAHLKAGEPHAEVHALKMAGDKAEGATVYVTLEPCSHYGKTPPCAELLIEKKVSRVVIASVDPNPLVAGKGIKMLKDAGIIVEAGVEEESALALNEVFFHYIQTNRPFVTLKTGVSLDGKTATVTGESKWITSPEARLDAHEYRHQHDAILVGVGTVKGDDPSLTTRLPAGGKNPIRIILDNHLNTPLSAKVVNDKEAPTWIVTSNTVAKEKLELFQNKPVEIISLPTEKVEIDLLLEELGSRKITSLFVEGGATVNGSFVQANAVNQFVTYIAPKLIGGKLAPTSVGGLGIESMDDIVQLQINEVKQIGSDVKIVAVPLRNKEV</sequence>
<dbReference type="GO" id="GO:0008835">
    <property type="term" value="F:diaminohydroxyphosphoribosylaminopyrimidine deaminase activity"/>
    <property type="evidence" value="ECO:0007669"/>
    <property type="project" value="UniProtKB-EC"/>
</dbReference>
<feature type="binding site" evidence="18">
    <location>
        <position position="84"/>
    </location>
    <ligand>
        <name>Zn(2+)</name>
        <dbReference type="ChEBI" id="CHEBI:29105"/>
        <note>catalytic</note>
    </ligand>
</feature>
<keyword evidence="8 15" id="KW-0378">Hydrolase</keyword>
<feature type="binding site" evidence="17">
    <location>
        <position position="200"/>
    </location>
    <ligand>
        <name>NADP(+)</name>
        <dbReference type="ChEBI" id="CHEBI:58349"/>
    </ligand>
</feature>
<feature type="binding site" evidence="17">
    <location>
        <position position="204"/>
    </location>
    <ligand>
        <name>substrate</name>
    </ligand>
</feature>
<comment type="similarity">
    <text evidence="4 15">In the N-terminal section; belongs to the cytidine and deoxycytidylate deaminase family.</text>
</comment>
<dbReference type="Pfam" id="PF00383">
    <property type="entry name" value="dCMP_cyt_deam_1"/>
    <property type="match status" value="1"/>
</dbReference>
<accession>A0A223KS62</accession>
<comment type="function">
    <text evidence="1 15">Converts 2,5-diamino-6-(ribosylamino)-4(3h)-pyrimidinone 5'-phosphate into 5-amino-6-(ribosylamino)-2,4(1h,3h)-pyrimidinedione 5'-phosphate.</text>
</comment>
<dbReference type="CDD" id="cd01284">
    <property type="entry name" value="Riboflavin_deaminase-reductase"/>
    <property type="match status" value="1"/>
</dbReference>
<dbReference type="Proteomes" id="UP000215224">
    <property type="component" value="Chromosome"/>
</dbReference>
<protein>
    <recommendedName>
        <fullName evidence="15">Riboflavin biosynthesis protein RibD</fullName>
    </recommendedName>
    <domain>
        <recommendedName>
            <fullName evidence="15">Diaminohydroxyphosphoribosylaminopyrimidine deaminase</fullName>
            <shortName evidence="15">DRAP deaminase</shortName>
            <ecNumber evidence="15">3.5.4.26</ecNumber>
        </recommendedName>
        <alternativeName>
            <fullName evidence="15">Riboflavin-specific deaminase</fullName>
        </alternativeName>
    </domain>
    <domain>
        <recommendedName>
            <fullName evidence="15">5-amino-6-(5-phosphoribosylamino)uracil reductase</fullName>
            <ecNumber evidence="15">1.1.1.193</ecNumber>
        </recommendedName>
        <alternativeName>
            <fullName evidence="15">HTP reductase</fullName>
        </alternativeName>
    </domain>
</protein>
<comment type="cofactor">
    <cofactor evidence="15 18">
        <name>Zn(2+)</name>
        <dbReference type="ChEBI" id="CHEBI:29105"/>
    </cofactor>
    <text evidence="15 18">Binds 1 zinc ion.</text>
</comment>
<dbReference type="EMBL" id="CP018866">
    <property type="protein sequence ID" value="AST92309.1"/>
    <property type="molecule type" value="Genomic_DNA"/>
</dbReference>
<keyword evidence="10 15" id="KW-0521">NADP</keyword>
<evidence type="ECO:0000313" key="20">
    <source>
        <dbReference type="EMBL" id="AST92309.1"/>
    </source>
</evidence>
<dbReference type="GO" id="GO:0008703">
    <property type="term" value="F:5-amino-6-(5-phosphoribosylamino)uracil reductase activity"/>
    <property type="evidence" value="ECO:0007669"/>
    <property type="project" value="UniProtKB-EC"/>
</dbReference>